<name>A0A6J1N5J6_BICAN</name>
<dbReference type="RefSeq" id="XP_052738235.1">
    <property type="nucleotide sequence ID" value="XM_052882275.1"/>
</dbReference>
<dbReference type="OrthoDB" id="433501at2759"/>
<sequence length="548" mass="61210">MPVLEAPNVELGSAPRTPSVIASPSPSEISSASSPEPQNVRATPLFRMLAMPPPEPEQPPGQDELERRLPGYRRIVIPRELTLIELLKESSGVTTDEEVLTIREAKLRVIAERVGLRRLHVLAPHLRSLTLDGSAISSLRDLGIGLVHLKILSINRCGLTSLDGIWGLGALRELYAAGNRLCELHPLAAMQKLHTLNLADNPIEESSRLWTIGVCSSLRKLTLRGTPISDAMNYRSLVASALPMLVTLDDIPLNPDEEDEIPEELLSDGHVSAESDTEPEKYNSLPSELQTIQVPQPGPSGSQFQSTNNDSNERLAFKRLRVSRLRPATTECAGIRPSRPDLPRRPKTALERPIDAPTRLQIMNTLMDDEWRCSGSKLTSQEPVCGNLARALRRSSKEKLRSSTEAKLEIVENTMEEACRALAAEIPRAPNVEQWAKFKEDTRIEIDIDFNARPKDADPTKVIERLERIEKETMERLNANPNENYTPDVISAFSLSPSQIHSRGVMSDYELWREIENLDTGSPPENVDDLFRDIAPIRRRRSRILEND</sequence>
<evidence type="ECO:0000256" key="1">
    <source>
        <dbReference type="SAM" id="MobiDB-lite"/>
    </source>
</evidence>
<evidence type="ECO:0000313" key="4">
    <source>
        <dbReference type="RefSeq" id="XP_052738235.1"/>
    </source>
</evidence>
<proteinExistence type="predicted"/>
<evidence type="ECO:0000313" key="3">
    <source>
        <dbReference type="RefSeq" id="XP_023938226.2"/>
    </source>
</evidence>
<reference evidence="3 4" key="1">
    <citation type="submission" date="2025-05" db="UniProtKB">
        <authorList>
            <consortium name="RefSeq"/>
        </authorList>
    </citation>
    <scope>IDENTIFICATION</scope>
</reference>
<keyword evidence="2" id="KW-1185">Reference proteome</keyword>
<protein>
    <submittedName>
        <fullName evidence="3 4">Uncharacterized protein LOC112046014</fullName>
    </submittedName>
</protein>
<evidence type="ECO:0000313" key="2">
    <source>
        <dbReference type="Proteomes" id="UP001652582"/>
    </source>
</evidence>
<dbReference type="AlphaFoldDB" id="A0A6J1N5J6"/>
<accession>A0A6J1N5J6</accession>
<dbReference type="GeneID" id="112046014"/>
<organism evidence="2 3">
    <name type="scientific">Bicyclus anynana</name>
    <name type="common">Squinting bush brown butterfly</name>
    <dbReference type="NCBI Taxonomy" id="110368"/>
    <lineage>
        <taxon>Eukaryota</taxon>
        <taxon>Metazoa</taxon>
        <taxon>Ecdysozoa</taxon>
        <taxon>Arthropoda</taxon>
        <taxon>Hexapoda</taxon>
        <taxon>Insecta</taxon>
        <taxon>Pterygota</taxon>
        <taxon>Neoptera</taxon>
        <taxon>Endopterygota</taxon>
        <taxon>Lepidoptera</taxon>
        <taxon>Glossata</taxon>
        <taxon>Ditrysia</taxon>
        <taxon>Papilionoidea</taxon>
        <taxon>Nymphalidae</taxon>
        <taxon>Satyrinae</taxon>
        <taxon>Satyrini</taxon>
        <taxon>Mycalesina</taxon>
        <taxon>Bicyclus</taxon>
    </lineage>
</organism>
<feature type="compositionally biased region" description="Polar residues" evidence="1">
    <location>
        <begin position="291"/>
        <end position="310"/>
    </location>
</feature>
<dbReference type="PANTHER" id="PTHR22708">
    <property type="entry name" value="LEUCINE-RICH REPEAT-CONTAINING PROTEIN 56"/>
    <property type="match status" value="1"/>
</dbReference>
<dbReference type="PANTHER" id="PTHR22708:SF0">
    <property type="entry name" value="LEUCINE-RICH REPEAT-CONTAINING PROTEIN 56"/>
    <property type="match status" value="1"/>
</dbReference>
<dbReference type="InterPro" id="IPR040091">
    <property type="entry name" value="LRRC56"/>
</dbReference>
<dbReference type="SUPFAM" id="SSF52058">
    <property type="entry name" value="L domain-like"/>
    <property type="match status" value="1"/>
</dbReference>
<feature type="region of interest" description="Disordered" evidence="1">
    <location>
        <begin position="291"/>
        <end position="312"/>
    </location>
</feature>
<dbReference type="KEGG" id="bany:112046014"/>
<feature type="compositionally biased region" description="Low complexity" evidence="1">
    <location>
        <begin position="18"/>
        <end position="37"/>
    </location>
</feature>
<dbReference type="Gene3D" id="3.80.10.10">
    <property type="entry name" value="Ribonuclease Inhibitor"/>
    <property type="match status" value="1"/>
</dbReference>
<dbReference type="RefSeq" id="XP_023938226.2">
    <property type="nucleotide sequence ID" value="XM_024082458.2"/>
</dbReference>
<gene>
    <name evidence="3 4" type="primary">LOC112046014</name>
</gene>
<feature type="region of interest" description="Disordered" evidence="1">
    <location>
        <begin position="1"/>
        <end position="44"/>
    </location>
</feature>
<dbReference type="InterPro" id="IPR032675">
    <property type="entry name" value="LRR_dom_sf"/>
</dbReference>
<dbReference type="Proteomes" id="UP001652582">
    <property type="component" value="Chromosome 6"/>
</dbReference>